<evidence type="ECO:0000259" key="1">
    <source>
        <dbReference type="Pfam" id="PF13860"/>
    </source>
</evidence>
<name>A0ABS2ULB7_9ACTN</name>
<evidence type="ECO:0000313" key="2">
    <source>
        <dbReference type="EMBL" id="MBM9618169.1"/>
    </source>
</evidence>
<dbReference type="InterPro" id="IPR011041">
    <property type="entry name" value="Quinoprot_gluc/sorb_DH_b-prop"/>
</dbReference>
<dbReference type="InterPro" id="IPR025965">
    <property type="entry name" value="FlgD/Vpr_Ig-like"/>
</dbReference>
<dbReference type="Gene3D" id="2.130.10.10">
    <property type="entry name" value="YVTN repeat-like/Quinoprotein amine dehydrogenase"/>
    <property type="match status" value="1"/>
</dbReference>
<dbReference type="InterPro" id="IPR015943">
    <property type="entry name" value="WD40/YVTN_repeat-like_dom_sf"/>
</dbReference>
<feature type="domain" description="FlgD/Vpr Ig-like" evidence="1">
    <location>
        <begin position="664"/>
        <end position="722"/>
    </location>
</feature>
<dbReference type="Gene3D" id="2.60.40.4070">
    <property type="match status" value="1"/>
</dbReference>
<accession>A0ABS2ULB7</accession>
<dbReference type="Proteomes" id="UP000664109">
    <property type="component" value="Unassembled WGS sequence"/>
</dbReference>
<keyword evidence="3" id="KW-1185">Reference proteome</keyword>
<comment type="caution">
    <text evidence="2">The sequence shown here is derived from an EMBL/GenBank/DDBJ whole genome shotgun (WGS) entry which is preliminary data.</text>
</comment>
<gene>
    <name evidence="2" type="ORF">JE024_05325</name>
</gene>
<organism evidence="2 3">
    <name type="scientific">Streptomyces zhihengii</name>
    <dbReference type="NCBI Taxonomy" id="1818004"/>
    <lineage>
        <taxon>Bacteria</taxon>
        <taxon>Bacillati</taxon>
        <taxon>Actinomycetota</taxon>
        <taxon>Actinomycetes</taxon>
        <taxon>Kitasatosporales</taxon>
        <taxon>Streptomycetaceae</taxon>
        <taxon>Streptomyces</taxon>
    </lineage>
</organism>
<dbReference type="Pfam" id="PF13860">
    <property type="entry name" value="FlgD_ig"/>
    <property type="match status" value="1"/>
</dbReference>
<dbReference type="EMBL" id="JAFEJA010000001">
    <property type="protein sequence ID" value="MBM9618169.1"/>
    <property type="molecule type" value="Genomic_DNA"/>
</dbReference>
<evidence type="ECO:0000313" key="3">
    <source>
        <dbReference type="Proteomes" id="UP000664109"/>
    </source>
</evidence>
<reference evidence="2 3" key="1">
    <citation type="journal article" date="2016" name="Arch. Microbiol.">
        <title>Streptomyces zhihengii sp. nov., isolated from rhizospheric soil of Psammosilene tunicoides.</title>
        <authorList>
            <person name="Huang M.J."/>
            <person name="Fei J.J."/>
            <person name="Salam N."/>
            <person name="Kim C.J."/>
            <person name="Hozzein W.N."/>
            <person name="Xiao M."/>
            <person name="Huang H.Q."/>
            <person name="Li W.J."/>
        </authorList>
    </citation>
    <scope>NUCLEOTIDE SEQUENCE [LARGE SCALE GENOMIC DNA]</scope>
    <source>
        <strain evidence="2 3">YIM T102</strain>
    </source>
</reference>
<sequence>MALGAGPATALPATARAAGPAGPAQGTAGAEVLVPAPAVHADGPQTLLTSGSDGMLHREGGGYLWTTTYNRTTRPVPELDGVPEESIVRQHDTVNRVTYTRPREDGGTDIVRIGMEDPRFGSTLTVPAGYLNPTVAGGWVLATVDQGDGTYRLVEYRNGRESPIRLPDGATTGAEPVTYGSAYGRLLIGWTGADGTPGYGVVGTPDNTVTPLPVRGEASSLRVTQEEVSWVTRDGGTTAVHIRGVDSTAAPRVVPLDVRSPGSAVQAYPVGDNVLWYEGEGGTLRLTPYAGAETSRDLLTGVESGYQLIEGRGEFAALGRDADGRRGIHLFGVDGLGLVSDLAVRQAPRTQVGRGTVRALSLAGGRLRHTTDLSGTTTLHGLDVGVGPQPRHGAALPDFAGLAPGRFADGGDEGTARLLTDPETGHDVLVTGDDPRQPADTFALPHADGRITGVSPEFLLYRAGGRVLVVDTARDRIVRDLPEQAAALDHGTLLVASRWLPGTVHGIDLRSGRITGALRTGASCVPDELQNSGTLLYWSCAGQDTAGVRDRATGRTWPAPATGTLLGDRFLAARNGGTLRLTGLEADGGTTDLGVVDHLKPTASGEDRGRTWTVDPGAGKLAWVDADDTVHVTAPQQAVSPLTVADSVTPATAGAAGWDGVWWLSKPAASWTLVLTDRRTGAEIRTWTGADTRGSVRVSWDGTSATGAPVPRGGYVWKLTAAPADGTGGPATATGQVRVTG</sequence>
<proteinExistence type="predicted"/>
<protein>
    <recommendedName>
        <fullName evidence="1">FlgD/Vpr Ig-like domain-containing protein</fullName>
    </recommendedName>
</protein>
<dbReference type="SUPFAM" id="SSF50952">
    <property type="entry name" value="Soluble quinoprotein glucose dehydrogenase"/>
    <property type="match status" value="1"/>
</dbReference>